<organism evidence="2 3">
    <name type="scientific">Streptomyces acidiscabies</name>
    <dbReference type="NCBI Taxonomy" id="42234"/>
    <lineage>
        <taxon>Bacteria</taxon>
        <taxon>Bacillati</taxon>
        <taxon>Actinomycetota</taxon>
        <taxon>Actinomycetes</taxon>
        <taxon>Kitasatosporales</taxon>
        <taxon>Streptomycetaceae</taxon>
        <taxon>Streptomyces</taxon>
    </lineage>
</organism>
<feature type="compositionally biased region" description="Low complexity" evidence="1">
    <location>
        <begin position="56"/>
        <end position="66"/>
    </location>
</feature>
<accession>A0A0L0KMM1</accession>
<protein>
    <submittedName>
        <fullName evidence="2">Uncharacterized protein</fullName>
    </submittedName>
</protein>
<gene>
    <name evidence="2" type="ORF">IQ63_05165</name>
</gene>
<evidence type="ECO:0000256" key="1">
    <source>
        <dbReference type="SAM" id="MobiDB-lite"/>
    </source>
</evidence>
<sequence length="124" mass="12604">MERRRVDRARLGAEAEPQPVVAVLAGSGRRGQDVLDRPADVGEVRGPVTAYVVEEAGGGEAAAQGESGAGGEGGGPAGDGGVAVEHRHAQVVDVVLRDRELFGEAVTGRREAPLGADRRLGGAC</sequence>
<dbReference type="PATRIC" id="fig|42234.21.peg.1065"/>
<proteinExistence type="predicted"/>
<evidence type="ECO:0000313" key="3">
    <source>
        <dbReference type="Proteomes" id="UP000037151"/>
    </source>
</evidence>
<dbReference type="Proteomes" id="UP000037151">
    <property type="component" value="Unassembled WGS sequence"/>
</dbReference>
<dbReference type="EMBL" id="JPPY01000032">
    <property type="protein sequence ID" value="KND39073.1"/>
    <property type="molecule type" value="Genomic_DNA"/>
</dbReference>
<feature type="compositionally biased region" description="Gly residues" evidence="1">
    <location>
        <begin position="67"/>
        <end position="81"/>
    </location>
</feature>
<comment type="caution">
    <text evidence="2">The sequence shown here is derived from an EMBL/GenBank/DDBJ whole genome shotgun (WGS) entry which is preliminary data.</text>
</comment>
<feature type="region of interest" description="Disordered" evidence="1">
    <location>
        <begin position="56"/>
        <end position="82"/>
    </location>
</feature>
<evidence type="ECO:0000313" key="2">
    <source>
        <dbReference type="EMBL" id="KND39073.1"/>
    </source>
</evidence>
<name>A0A0L0KMM1_9ACTN</name>
<dbReference type="AlphaFoldDB" id="A0A0L0KMM1"/>
<reference evidence="3" key="1">
    <citation type="submission" date="2014-07" db="EMBL/GenBank/DDBJ databases">
        <title>Genome sequencing of plant-pathogenic Streptomyces species.</title>
        <authorList>
            <person name="Harrison J."/>
            <person name="Sapp M."/>
            <person name="Thwaites R."/>
            <person name="Studholme D.J."/>
        </authorList>
    </citation>
    <scope>NUCLEOTIDE SEQUENCE [LARGE SCALE GENOMIC DNA]</scope>
    <source>
        <strain evidence="3">NCPPB 4445</strain>
    </source>
</reference>